<comment type="caution">
    <text evidence="2">The sequence shown here is derived from an EMBL/GenBank/DDBJ whole genome shotgun (WGS) entry which is preliminary data.</text>
</comment>
<dbReference type="SMART" id="SM00028">
    <property type="entry name" value="TPR"/>
    <property type="match status" value="7"/>
</dbReference>
<keyword evidence="1" id="KW-0802">TPR repeat</keyword>
<evidence type="ECO:0000313" key="2">
    <source>
        <dbReference type="EMBL" id="OGF13416.1"/>
    </source>
</evidence>
<dbReference type="Pfam" id="PF13424">
    <property type="entry name" value="TPR_12"/>
    <property type="match status" value="3"/>
</dbReference>
<feature type="repeat" description="TPR" evidence="1">
    <location>
        <begin position="386"/>
        <end position="419"/>
    </location>
</feature>
<evidence type="ECO:0000256" key="1">
    <source>
        <dbReference type="PROSITE-ProRule" id="PRU00339"/>
    </source>
</evidence>
<dbReference type="PANTHER" id="PTHR10098">
    <property type="entry name" value="RAPSYN-RELATED"/>
    <property type="match status" value="1"/>
</dbReference>
<dbReference type="AlphaFoldDB" id="A0A1F5RG51"/>
<gene>
    <name evidence="2" type="ORF">A2024_05390</name>
</gene>
<protein>
    <submittedName>
        <fullName evidence="2">Uncharacterized protein</fullName>
    </submittedName>
</protein>
<feature type="repeat" description="TPR" evidence="1">
    <location>
        <begin position="266"/>
        <end position="299"/>
    </location>
</feature>
<dbReference type="InterPro" id="IPR011990">
    <property type="entry name" value="TPR-like_helical_dom_sf"/>
</dbReference>
<evidence type="ECO:0000313" key="3">
    <source>
        <dbReference type="Proteomes" id="UP000177230"/>
    </source>
</evidence>
<organism evidence="2 3">
    <name type="scientific">Candidatus Edwardsbacteria bacterium GWF2_54_11</name>
    <dbReference type="NCBI Taxonomy" id="1817851"/>
    <lineage>
        <taxon>Bacteria</taxon>
        <taxon>Candidatus Edwardsiibacteriota</taxon>
    </lineage>
</organism>
<name>A0A1F5RG51_9BACT</name>
<dbReference type="EMBL" id="MFFM01000019">
    <property type="protein sequence ID" value="OGF13416.1"/>
    <property type="molecule type" value="Genomic_DNA"/>
</dbReference>
<dbReference type="SUPFAM" id="SSF48452">
    <property type="entry name" value="TPR-like"/>
    <property type="match status" value="3"/>
</dbReference>
<accession>A0A1F5RG51</accession>
<feature type="repeat" description="TPR" evidence="1">
    <location>
        <begin position="226"/>
        <end position="259"/>
    </location>
</feature>
<dbReference type="PROSITE" id="PS50005">
    <property type="entry name" value="TPR"/>
    <property type="match status" value="3"/>
</dbReference>
<dbReference type="Proteomes" id="UP000177230">
    <property type="component" value="Unassembled WGS sequence"/>
</dbReference>
<dbReference type="Gene3D" id="1.25.40.10">
    <property type="entry name" value="Tetratricopeptide repeat domain"/>
    <property type="match status" value="2"/>
</dbReference>
<proteinExistence type="predicted"/>
<sequence length="495" mass="56169">MRSGAVNWIKTNRGGSGTAEELSASIPFVIWQRQWEVCDVAGDRARSREIAGKISALARNHPRYGISDRLYNSQVCIFSGEYARALELSEEALQLCRQDRDDTKMAEIYGQLSQAYQSLSNYPKALEFRELASGIYRSRGDRIGWGNSLANSGLIQWKMGLFQEALTRLDQARLIFETEREDRSMAGVLTNTANVLLATDEMEKAQENYLAALAICRRIGDLAKQSTLHNNLGAIMFRRADYSKAMEHYSQGIKLDEMLGNLTGQASKLNNIAVMLGSMGKHDQAMVYFEKALRIDTATGNQDGQMRKLGNLATLYAITDDYRRAVEYIDRALEIGLRINSRSYYGHFLTQKIGYLQNLNDYPGAKAVGQEALKVINDSGNHSQMVTLYSSLADIYYDIGEMDQAFEHSDRAIEMIAKQELFEVYKENSYFTHCLILERMGKPEESGKYLELAYNEVQAKARNINDEQERRGFLTKNKIISQIVEKWESSRPKEK</sequence>
<reference evidence="2 3" key="1">
    <citation type="journal article" date="2016" name="Nat. Commun.">
        <title>Thousands of microbial genomes shed light on interconnected biogeochemical processes in an aquifer system.</title>
        <authorList>
            <person name="Anantharaman K."/>
            <person name="Brown C.T."/>
            <person name="Hug L.A."/>
            <person name="Sharon I."/>
            <person name="Castelle C.J."/>
            <person name="Probst A.J."/>
            <person name="Thomas B.C."/>
            <person name="Singh A."/>
            <person name="Wilkins M.J."/>
            <person name="Karaoz U."/>
            <person name="Brodie E.L."/>
            <person name="Williams K.H."/>
            <person name="Hubbard S.S."/>
            <person name="Banfield J.F."/>
        </authorList>
    </citation>
    <scope>NUCLEOTIDE SEQUENCE [LARGE SCALE GENOMIC DNA]</scope>
</reference>
<dbReference type="Pfam" id="PF13181">
    <property type="entry name" value="TPR_8"/>
    <property type="match status" value="1"/>
</dbReference>
<dbReference type="InterPro" id="IPR019734">
    <property type="entry name" value="TPR_rpt"/>
</dbReference>